<evidence type="ECO:0000313" key="2">
    <source>
        <dbReference type="EMBL" id="GAA0448582.1"/>
    </source>
</evidence>
<reference evidence="2 3" key="1">
    <citation type="journal article" date="2019" name="Int. J. Syst. Evol. Microbiol.">
        <title>The Global Catalogue of Microorganisms (GCM) 10K type strain sequencing project: providing services to taxonomists for standard genome sequencing and annotation.</title>
        <authorList>
            <consortium name="The Broad Institute Genomics Platform"/>
            <consortium name="The Broad Institute Genome Sequencing Center for Infectious Disease"/>
            <person name="Wu L."/>
            <person name="Ma J."/>
        </authorList>
    </citation>
    <scope>NUCLEOTIDE SEQUENCE [LARGE SCALE GENOMIC DNA]</scope>
    <source>
        <strain evidence="2 3">JCM 4805</strain>
    </source>
</reference>
<name>A0ABN0ZIW4_9ACTN</name>
<protein>
    <recommendedName>
        <fullName evidence="1">MEDS domain-containing protein</fullName>
    </recommendedName>
</protein>
<evidence type="ECO:0000313" key="3">
    <source>
        <dbReference type="Proteomes" id="UP001500909"/>
    </source>
</evidence>
<dbReference type="InterPro" id="IPR036513">
    <property type="entry name" value="STAS_dom_sf"/>
</dbReference>
<dbReference type="Pfam" id="PF14417">
    <property type="entry name" value="MEDS"/>
    <property type="match status" value="1"/>
</dbReference>
<organism evidence="2 3">
    <name type="scientific">Streptomyces olivaceiscleroticus</name>
    <dbReference type="NCBI Taxonomy" id="68245"/>
    <lineage>
        <taxon>Bacteria</taxon>
        <taxon>Bacillati</taxon>
        <taxon>Actinomycetota</taxon>
        <taxon>Actinomycetes</taxon>
        <taxon>Kitasatosporales</taxon>
        <taxon>Streptomycetaceae</taxon>
        <taxon>Streptomyces</taxon>
    </lineage>
</organism>
<comment type="caution">
    <text evidence="2">The sequence shown here is derived from an EMBL/GenBank/DDBJ whole genome shotgun (WGS) entry which is preliminary data.</text>
</comment>
<dbReference type="InterPro" id="IPR025847">
    <property type="entry name" value="MEDS_domain"/>
</dbReference>
<gene>
    <name evidence="2" type="ORF">GCM10010361_10690</name>
</gene>
<keyword evidence="3" id="KW-1185">Reference proteome</keyword>
<dbReference type="EMBL" id="BAAABY010000009">
    <property type="protein sequence ID" value="GAA0448582.1"/>
    <property type="molecule type" value="Genomic_DNA"/>
</dbReference>
<feature type="domain" description="MEDS" evidence="1">
    <location>
        <begin position="11"/>
        <end position="172"/>
    </location>
</feature>
<evidence type="ECO:0000259" key="1">
    <source>
        <dbReference type="Pfam" id="PF14417"/>
    </source>
</evidence>
<accession>A0ABN0ZIW4</accession>
<sequence>MLPVQQLGAGDHAFVSYGCDHAARDIVTTFAWMGLAQQEKVVIFAPPQLKEEEVWARIDVPGPLVADARRRGQLAVSSMRTLIHPQDRFTAARQWQRIEEETDQALDEGYRGLRTYIDMHWVPDLSADVDVMMHRETHADHLFADRPYTEICAYDTRWFAPDVLEAMHHAHPVSLLSHTGALHTESSPHGLRLVGEADVATREQFNAALRKTLAGKAQAGQVSVDMSRLVFLSAACAEDLVQLSCDASSPEHVRVLCRPQQAHLLRRVGAEHLSHLVLSEVSC</sequence>
<dbReference type="Gene3D" id="3.30.750.24">
    <property type="entry name" value="STAS domain"/>
    <property type="match status" value="1"/>
</dbReference>
<proteinExistence type="predicted"/>
<dbReference type="Proteomes" id="UP001500909">
    <property type="component" value="Unassembled WGS sequence"/>
</dbReference>
<dbReference type="RefSeq" id="WP_346093399.1">
    <property type="nucleotide sequence ID" value="NZ_BAAABY010000009.1"/>
</dbReference>